<dbReference type="AlphaFoldDB" id="A0AAF1AKC2"/>
<protein>
    <recommendedName>
        <fullName evidence="5">PA domain-containing protein</fullName>
    </recommendedName>
</protein>
<keyword evidence="1" id="KW-0378">Hydrolase</keyword>
<feature type="transmembrane region" description="Helical" evidence="3">
    <location>
        <begin position="61"/>
        <end position="86"/>
    </location>
</feature>
<dbReference type="InterPro" id="IPR046450">
    <property type="entry name" value="PA_dom_sf"/>
</dbReference>
<keyword evidence="1" id="KW-0645">Protease</keyword>
<dbReference type="GO" id="GO:0005765">
    <property type="term" value="C:lysosomal membrane"/>
    <property type="evidence" value="ECO:0007669"/>
    <property type="project" value="TreeGrafter"/>
</dbReference>
<dbReference type="GO" id="GO:0098554">
    <property type="term" value="C:cytoplasmic side of endoplasmic reticulum membrane"/>
    <property type="evidence" value="ECO:0007669"/>
    <property type="project" value="TreeGrafter"/>
</dbReference>
<keyword evidence="4" id="KW-0732">Signal</keyword>
<dbReference type="InterPro" id="IPR003137">
    <property type="entry name" value="PA_domain"/>
</dbReference>
<organism evidence="6 7">
    <name type="scientific">Daucus carota subsp. sativus</name>
    <name type="common">Carrot</name>
    <dbReference type="NCBI Taxonomy" id="79200"/>
    <lineage>
        <taxon>Eukaryota</taxon>
        <taxon>Viridiplantae</taxon>
        <taxon>Streptophyta</taxon>
        <taxon>Embryophyta</taxon>
        <taxon>Tracheophyta</taxon>
        <taxon>Spermatophyta</taxon>
        <taxon>Magnoliopsida</taxon>
        <taxon>eudicotyledons</taxon>
        <taxon>Gunneridae</taxon>
        <taxon>Pentapetalae</taxon>
        <taxon>asterids</taxon>
        <taxon>campanulids</taxon>
        <taxon>Apiales</taxon>
        <taxon>Apiaceae</taxon>
        <taxon>Apioideae</taxon>
        <taxon>Scandiceae</taxon>
        <taxon>Daucinae</taxon>
        <taxon>Daucus</taxon>
        <taxon>Daucus sect. Daucus</taxon>
    </lineage>
</organism>
<reference evidence="6" key="1">
    <citation type="journal article" date="2016" name="Nat. Genet.">
        <title>A high-quality carrot genome assembly provides new insights into carotenoid accumulation and asterid genome evolution.</title>
        <authorList>
            <person name="Iorizzo M."/>
            <person name="Ellison S."/>
            <person name="Senalik D."/>
            <person name="Zeng P."/>
            <person name="Satapoomin P."/>
            <person name="Huang J."/>
            <person name="Bowman M."/>
            <person name="Iovene M."/>
            <person name="Sanseverino W."/>
            <person name="Cavagnaro P."/>
            <person name="Yildiz M."/>
            <person name="Macko-Podgorni A."/>
            <person name="Moranska E."/>
            <person name="Grzebelus E."/>
            <person name="Grzebelus D."/>
            <person name="Ashrafi H."/>
            <person name="Zheng Z."/>
            <person name="Cheng S."/>
            <person name="Spooner D."/>
            <person name="Van Deynze A."/>
            <person name="Simon P."/>
        </authorList>
    </citation>
    <scope>NUCLEOTIDE SEQUENCE</scope>
    <source>
        <tissue evidence="6">Leaf</tissue>
    </source>
</reference>
<reference evidence="6" key="2">
    <citation type="submission" date="2022-03" db="EMBL/GenBank/DDBJ databases">
        <title>Draft title - Genomic analysis of global carrot germplasm unveils the trajectory of domestication and the origin of high carotenoid orange carrot.</title>
        <authorList>
            <person name="Iorizzo M."/>
            <person name="Ellison S."/>
            <person name="Senalik D."/>
            <person name="Macko-Podgorni A."/>
            <person name="Grzebelus D."/>
            <person name="Bostan H."/>
            <person name="Rolling W."/>
            <person name="Curaba J."/>
            <person name="Simon P."/>
        </authorList>
    </citation>
    <scope>NUCLEOTIDE SEQUENCE</scope>
    <source>
        <tissue evidence="6">Leaf</tissue>
    </source>
</reference>
<feature type="chain" id="PRO_5042007473" description="PA domain-containing protein" evidence="4">
    <location>
        <begin position="17"/>
        <end position="217"/>
    </location>
</feature>
<keyword evidence="3" id="KW-0472">Membrane</keyword>
<dbReference type="EMBL" id="CP093343">
    <property type="protein sequence ID" value="WOG83295.1"/>
    <property type="molecule type" value="Genomic_DNA"/>
</dbReference>
<keyword evidence="2" id="KW-0325">Glycoprotein</keyword>
<evidence type="ECO:0000259" key="5">
    <source>
        <dbReference type="Pfam" id="PF02225"/>
    </source>
</evidence>
<evidence type="ECO:0000313" key="7">
    <source>
        <dbReference type="Proteomes" id="UP000077755"/>
    </source>
</evidence>
<evidence type="ECO:0000256" key="3">
    <source>
        <dbReference type="SAM" id="Phobius"/>
    </source>
</evidence>
<feature type="signal peptide" evidence="4">
    <location>
        <begin position="1"/>
        <end position="16"/>
    </location>
</feature>
<dbReference type="PANTHER" id="PTHR12174:SF90">
    <property type="entry name" value="SIGNAL PEPTIDE PEPTIDASE-LIKE 3"/>
    <property type="match status" value="1"/>
</dbReference>
<dbReference type="GO" id="GO:0098553">
    <property type="term" value="C:lumenal side of endoplasmic reticulum membrane"/>
    <property type="evidence" value="ECO:0007669"/>
    <property type="project" value="TreeGrafter"/>
</dbReference>
<dbReference type="GO" id="GO:0030660">
    <property type="term" value="C:Golgi-associated vesicle membrane"/>
    <property type="evidence" value="ECO:0007669"/>
    <property type="project" value="TreeGrafter"/>
</dbReference>
<dbReference type="GO" id="GO:0042500">
    <property type="term" value="F:aspartic endopeptidase activity, intramembrane cleaving"/>
    <property type="evidence" value="ECO:0007669"/>
    <property type="project" value="InterPro"/>
</dbReference>
<keyword evidence="7" id="KW-1185">Reference proteome</keyword>
<name>A0AAF1AKC2_DAUCS</name>
<dbReference type="Gene3D" id="3.50.30.30">
    <property type="match status" value="1"/>
</dbReference>
<dbReference type="Proteomes" id="UP000077755">
    <property type="component" value="Chromosome 1"/>
</dbReference>
<feature type="domain" description="PA" evidence="5">
    <location>
        <begin position="105"/>
        <end position="175"/>
    </location>
</feature>
<dbReference type="Pfam" id="PF02225">
    <property type="entry name" value="PA"/>
    <property type="match status" value="1"/>
</dbReference>
<proteinExistence type="predicted"/>
<sequence>MIVLILCVSCCLVTQSFKWLFLKIELSIFPCRNLSRNQLQGQLNDIFGSLSALSTFKKSGIGGGGVAGIVISILVVGAVVAFFAVIKKRSKRSSADVEKADSQPFTSYASQELSGSIAVCQRGVCDFSTKAEVAQSGGASGMLVINSEADGLPVMDCPHTKTLNISIPSVVVTKTTFIWFVTHDLFISNVVELLLYAPVRPVLDMSLLFLWFMAVGP</sequence>
<evidence type="ECO:0000256" key="1">
    <source>
        <dbReference type="ARBA" id="ARBA00022670"/>
    </source>
</evidence>
<keyword evidence="3" id="KW-0812">Transmembrane</keyword>
<dbReference type="SUPFAM" id="SSF52025">
    <property type="entry name" value="PA domain"/>
    <property type="match status" value="1"/>
</dbReference>
<gene>
    <name evidence="6" type="ORF">DCAR_0102470</name>
</gene>
<keyword evidence="3" id="KW-1133">Transmembrane helix</keyword>
<dbReference type="GO" id="GO:0033619">
    <property type="term" value="P:membrane protein proteolysis"/>
    <property type="evidence" value="ECO:0007669"/>
    <property type="project" value="TreeGrafter"/>
</dbReference>
<dbReference type="PANTHER" id="PTHR12174">
    <property type="entry name" value="SIGNAL PEPTIDE PEPTIDASE"/>
    <property type="match status" value="1"/>
</dbReference>
<accession>A0AAF1AKC2</accession>
<evidence type="ECO:0000256" key="2">
    <source>
        <dbReference type="ARBA" id="ARBA00023180"/>
    </source>
</evidence>
<evidence type="ECO:0000313" key="6">
    <source>
        <dbReference type="EMBL" id="WOG83295.1"/>
    </source>
</evidence>
<dbReference type="InterPro" id="IPR007369">
    <property type="entry name" value="Peptidase_A22B_SPP"/>
</dbReference>
<evidence type="ECO:0000256" key="4">
    <source>
        <dbReference type="SAM" id="SignalP"/>
    </source>
</evidence>